<dbReference type="PROSITE" id="PS50011">
    <property type="entry name" value="PROTEIN_KINASE_DOM"/>
    <property type="match status" value="1"/>
</dbReference>
<evidence type="ECO:0000256" key="6">
    <source>
        <dbReference type="SAM" id="Phobius"/>
    </source>
</evidence>
<evidence type="ECO:0000256" key="5">
    <source>
        <dbReference type="ARBA" id="ARBA00023293"/>
    </source>
</evidence>
<feature type="transmembrane region" description="Helical" evidence="6">
    <location>
        <begin position="212"/>
        <end position="233"/>
    </location>
</feature>
<name>A0AAV5WCK9_9BILA</name>
<dbReference type="EMBL" id="BTSY01000066">
    <property type="protein sequence ID" value="GMT37188.1"/>
    <property type="molecule type" value="Genomic_DNA"/>
</dbReference>
<keyword evidence="6" id="KW-0472">Membrane</keyword>
<keyword evidence="3" id="KW-0547">Nucleotide-binding</keyword>
<comment type="caution">
    <text evidence="8">The sequence shown here is derived from an EMBL/GenBank/DDBJ whole genome shotgun (WGS) entry which is preliminary data.</text>
</comment>
<organism evidence="8 10">
    <name type="scientific">Pristionchus fissidentatus</name>
    <dbReference type="NCBI Taxonomy" id="1538716"/>
    <lineage>
        <taxon>Eukaryota</taxon>
        <taxon>Metazoa</taxon>
        <taxon>Ecdysozoa</taxon>
        <taxon>Nematoda</taxon>
        <taxon>Chromadorea</taxon>
        <taxon>Rhabditida</taxon>
        <taxon>Rhabditina</taxon>
        <taxon>Diplogasteromorpha</taxon>
        <taxon>Diplogasteroidea</taxon>
        <taxon>Neodiplogasteridae</taxon>
        <taxon>Pristionchus</taxon>
    </lineage>
</organism>
<evidence type="ECO:0000313" key="9">
    <source>
        <dbReference type="EMBL" id="GMT37188.1"/>
    </source>
</evidence>
<dbReference type="GO" id="GO:0005886">
    <property type="term" value="C:plasma membrane"/>
    <property type="evidence" value="ECO:0007669"/>
    <property type="project" value="TreeGrafter"/>
</dbReference>
<dbReference type="Proteomes" id="UP001432322">
    <property type="component" value="Unassembled WGS sequence"/>
</dbReference>
<evidence type="ECO:0000256" key="1">
    <source>
        <dbReference type="ARBA" id="ARBA00001436"/>
    </source>
</evidence>
<gene>
    <name evidence="8" type="ORF">PFISCL1PPCAC_20918</name>
    <name evidence="9" type="ORF">PFISCL1PPCAC_28485</name>
</gene>
<dbReference type="InterPro" id="IPR000719">
    <property type="entry name" value="Prot_kinase_dom"/>
</dbReference>
<dbReference type="EC" id="4.6.1.2" evidence="2"/>
<dbReference type="InterPro" id="IPR050401">
    <property type="entry name" value="Cyclic_nucleotide_synthase"/>
</dbReference>
<dbReference type="GO" id="GO:0007168">
    <property type="term" value="P:receptor guanylyl cyclase signaling pathway"/>
    <property type="evidence" value="ECO:0007669"/>
    <property type="project" value="TreeGrafter"/>
</dbReference>
<feature type="non-terminal residue" evidence="8">
    <location>
        <position position="1"/>
    </location>
</feature>
<evidence type="ECO:0000256" key="2">
    <source>
        <dbReference type="ARBA" id="ARBA00012202"/>
    </source>
</evidence>
<keyword evidence="6" id="KW-0812">Transmembrane</keyword>
<dbReference type="GO" id="GO:0001653">
    <property type="term" value="F:peptide receptor activity"/>
    <property type="evidence" value="ECO:0007669"/>
    <property type="project" value="TreeGrafter"/>
</dbReference>
<feature type="non-terminal residue" evidence="8">
    <location>
        <position position="420"/>
    </location>
</feature>
<dbReference type="PANTHER" id="PTHR11920">
    <property type="entry name" value="GUANYLYL CYCLASE"/>
    <property type="match status" value="1"/>
</dbReference>
<feature type="domain" description="Protein kinase" evidence="7">
    <location>
        <begin position="270"/>
        <end position="420"/>
    </location>
</feature>
<accession>A0AAV5WCK9</accession>
<keyword evidence="4" id="KW-0456">Lyase</keyword>
<keyword evidence="5" id="KW-0141">cGMP biosynthesis</keyword>
<dbReference type="SUPFAM" id="SSF56112">
    <property type="entry name" value="Protein kinase-like (PK-like)"/>
    <property type="match status" value="1"/>
</dbReference>
<sequence>VVSGPINDENATLSVLTNSRVLFIFSNRDALYSFFSSSSIASPHEFSLFFMESRFLNIRDFFQKSFDALSRSPARKAQRLLKFTHLVQFDHFDHRLTTKFLFDHKLQINDRIESSLLLCDAISLLLLNSSLPVSFKGITGDILIDSEGIRQSSFKFHRLHNGLPTLISTVFPSFSLNQTMMEYVSSHFPLSSRHKNSKKFDFALICTSSAHILIVSLVISLAIVSPLSLAWYLQRKEHELQRMPWRIAYEDIKNEEEHQLRLRSNISASMRSLSCIGSSQLDAARGTIRGHKVSIKTIQQKKAITFTRKEMEYLNQIKNLNHTNLNAFEGISFNQNGEFLVCWTYTQRQSLENVLFKTDHKLGRNFRASFIRHILKGLSYIHGSSIHVHGALFLSNCVVDSYWVVKLTDFGLQSLINSKV</sequence>
<dbReference type="InterPro" id="IPR011009">
    <property type="entry name" value="Kinase-like_dom_sf"/>
</dbReference>
<dbReference type="InterPro" id="IPR001245">
    <property type="entry name" value="Ser-Thr/Tyr_kinase_cat_dom"/>
</dbReference>
<protein>
    <recommendedName>
        <fullName evidence="2">guanylate cyclase</fullName>
        <ecNumber evidence="2">4.6.1.2</ecNumber>
    </recommendedName>
</protein>
<dbReference type="Pfam" id="PF07714">
    <property type="entry name" value="PK_Tyr_Ser-Thr"/>
    <property type="match status" value="1"/>
</dbReference>
<dbReference type="GO" id="GO:0004383">
    <property type="term" value="F:guanylate cyclase activity"/>
    <property type="evidence" value="ECO:0007669"/>
    <property type="project" value="UniProtKB-EC"/>
</dbReference>
<comment type="catalytic activity">
    <reaction evidence="1">
        <text>GTP = 3',5'-cyclic GMP + diphosphate</text>
        <dbReference type="Rhea" id="RHEA:13665"/>
        <dbReference type="ChEBI" id="CHEBI:33019"/>
        <dbReference type="ChEBI" id="CHEBI:37565"/>
        <dbReference type="ChEBI" id="CHEBI:57746"/>
        <dbReference type="EC" id="4.6.1.2"/>
    </reaction>
</comment>
<reference evidence="8" key="1">
    <citation type="submission" date="2023-10" db="EMBL/GenBank/DDBJ databases">
        <title>Genome assembly of Pristionchus species.</title>
        <authorList>
            <person name="Yoshida K."/>
            <person name="Sommer R.J."/>
        </authorList>
    </citation>
    <scope>NUCLEOTIDE SEQUENCE</scope>
    <source>
        <strain evidence="8">RS5133</strain>
    </source>
</reference>
<dbReference type="EMBL" id="BTSY01000005">
    <property type="protein sequence ID" value="GMT29621.1"/>
    <property type="molecule type" value="Genomic_DNA"/>
</dbReference>
<evidence type="ECO:0000313" key="8">
    <source>
        <dbReference type="EMBL" id="GMT29621.1"/>
    </source>
</evidence>
<dbReference type="Gene3D" id="1.10.510.10">
    <property type="entry name" value="Transferase(Phosphotransferase) domain 1"/>
    <property type="match status" value="1"/>
</dbReference>
<dbReference type="GO" id="GO:0005524">
    <property type="term" value="F:ATP binding"/>
    <property type="evidence" value="ECO:0007669"/>
    <property type="project" value="InterPro"/>
</dbReference>
<evidence type="ECO:0000256" key="3">
    <source>
        <dbReference type="ARBA" id="ARBA00022741"/>
    </source>
</evidence>
<keyword evidence="6" id="KW-1133">Transmembrane helix</keyword>
<dbReference type="PANTHER" id="PTHR11920:SF255">
    <property type="entry name" value="RECEPTOR-TYPE GUANYLATE CYCLASE GCY-25"/>
    <property type="match status" value="1"/>
</dbReference>
<evidence type="ECO:0000256" key="4">
    <source>
        <dbReference type="ARBA" id="ARBA00023239"/>
    </source>
</evidence>
<dbReference type="GO" id="GO:0004016">
    <property type="term" value="F:adenylate cyclase activity"/>
    <property type="evidence" value="ECO:0007669"/>
    <property type="project" value="TreeGrafter"/>
</dbReference>
<dbReference type="GO" id="GO:0004672">
    <property type="term" value="F:protein kinase activity"/>
    <property type="evidence" value="ECO:0007669"/>
    <property type="project" value="InterPro"/>
</dbReference>
<proteinExistence type="predicted"/>
<evidence type="ECO:0000313" key="10">
    <source>
        <dbReference type="Proteomes" id="UP001432322"/>
    </source>
</evidence>
<keyword evidence="10" id="KW-1185">Reference proteome</keyword>
<dbReference type="AlphaFoldDB" id="A0AAV5WCK9"/>
<evidence type="ECO:0000259" key="7">
    <source>
        <dbReference type="PROSITE" id="PS50011"/>
    </source>
</evidence>